<reference evidence="2" key="2">
    <citation type="submission" date="2015-03" db="EMBL/GenBank/DDBJ databases">
        <authorList>
            <person name="Chow C.-E.T."/>
            <person name="Winget D.M."/>
            <person name="White R.A.III."/>
            <person name="Hallam S.J."/>
            <person name="Suttle C.A."/>
        </authorList>
    </citation>
    <scope>NUCLEOTIDE SEQUENCE</scope>
    <source>
        <strain evidence="2">Oxic1_8</strain>
    </source>
</reference>
<accession>A0A0F7L794</accession>
<evidence type="ECO:0000313" key="2">
    <source>
        <dbReference type="EMBL" id="AKH48414.1"/>
    </source>
</evidence>
<feature type="region of interest" description="Disordered" evidence="1">
    <location>
        <begin position="1"/>
        <end position="51"/>
    </location>
</feature>
<protein>
    <submittedName>
        <fullName evidence="2">Modification methylase CcrMI-like protein</fullName>
    </submittedName>
</protein>
<name>A0A0F7L794_9VIRU</name>
<sequence length="51" mass="5771">MAGRVSTWRSPKIAHPAASDRRRSRSSVRRSRSRWRAGLPTSRPLALFPSP</sequence>
<keyword evidence="2" id="KW-0808">Transferase</keyword>
<dbReference type="GO" id="GO:0008168">
    <property type="term" value="F:methyltransferase activity"/>
    <property type="evidence" value="ECO:0007669"/>
    <property type="project" value="UniProtKB-KW"/>
</dbReference>
<reference evidence="2" key="1">
    <citation type="journal article" date="2015" name="Front. Microbiol.">
        <title>Combining genomic sequencing methods to explore viral diversity and reveal potential virus-host interactions.</title>
        <authorList>
            <person name="Chow C.E."/>
            <person name="Winget D.M."/>
            <person name="White R.A.III."/>
            <person name="Hallam S.J."/>
            <person name="Suttle C.A."/>
        </authorList>
    </citation>
    <scope>NUCLEOTIDE SEQUENCE</scope>
    <source>
        <strain evidence="2">Oxic1_8</strain>
    </source>
</reference>
<organism evidence="2">
    <name type="scientific">uncultured marine virus</name>
    <dbReference type="NCBI Taxonomy" id="186617"/>
    <lineage>
        <taxon>Viruses</taxon>
        <taxon>environmental samples</taxon>
    </lineage>
</organism>
<evidence type="ECO:0000256" key="1">
    <source>
        <dbReference type="SAM" id="MobiDB-lite"/>
    </source>
</evidence>
<dbReference type="GO" id="GO:0032259">
    <property type="term" value="P:methylation"/>
    <property type="evidence" value="ECO:0007669"/>
    <property type="project" value="UniProtKB-KW"/>
</dbReference>
<feature type="compositionally biased region" description="Basic residues" evidence="1">
    <location>
        <begin position="22"/>
        <end position="35"/>
    </location>
</feature>
<proteinExistence type="predicted"/>
<keyword evidence="2" id="KW-0489">Methyltransferase</keyword>
<dbReference type="EMBL" id="KR029603">
    <property type="protein sequence ID" value="AKH48414.1"/>
    <property type="molecule type" value="Genomic_DNA"/>
</dbReference>